<accession>A0AAE3KDI9</accession>
<keyword evidence="1" id="KW-0614">Plasmid</keyword>
<dbReference type="Proteomes" id="UP001203207">
    <property type="component" value="Unassembled WGS sequence"/>
</dbReference>
<name>A0AAE3KDI9_9EURY</name>
<dbReference type="EMBL" id="JAKRVX010000010">
    <property type="protein sequence ID" value="MCL9818339.1"/>
    <property type="molecule type" value="Genomic_DNA"/>
</dbReference>
<proteinExistence type="predicted"/>
<dbReference type="AlphaFoldDB" id="A0AAE3KDI9"/>
<comment type="caution">
    <text evidence="1">The sequence shown here is derived from an EMBL/GenBank/DDBJ whole genome shotgun (WGS) entry which is preliminary data.</text>
</comment>
<sequence length="208" mass="23936">MFGDPIREIHDAKRFCNSEIETFKEYHYMREDAMRKSHDSIPGFDHGIVNVHIGCEKFLKTAEDDHIEIPSFVENRSKIPILRRGKKWSLNTIARYCATGFIAKEQESQTGNLAYTRVDRHGILESLSTRLSAKSRKNESINFATSRFEQGLIALIKWYIDNIEQTKDSKVLVILTCRNFSGNKLMTGDHFDQPTVEGDLIRTPVVEI</sequence>
<protein>
    <submittedName>
        <fullName evidence="1">Uncharacterized protein</fullName>
    </submittedName>
</protein>
<geneLocation type="plasmid" evidence="1">
    <name>pAArc-St2</name>
</geneLocation>
<evidence type="ECO:0000313" key="2">
    <source>
        <dbReference type="Proteomes" id="UP001203207"/>
    </source>
</evidence>
<dbReference type="RefSeq" id="WP_250586040.1">
    <property type="nucleotide sequence ID" value="NZ_JAKRVX010000010.1"/>
</dbReference>
<evidence type="ECO:0000313" key="1">
    <source>
        <dbReference type="EMBL" id="MCL9818339.1"/>
    </source>
</evidence>
<reference evidence="1" key="1">
    <citation type="journal article" date="2022" name="Syst. Appl. Microbiol.">
        <title>Natronocalculus amylovorans gen. nov., sp. nov., and Natranaeroarchaeum aerophilus sp. nov., dominant culturable amylolytic natronoarchaea from hypersaline soda lakes in southwestern Siberia.</title>
        <authorList>
            <person name="Sorokin D.Y."/>
            <person name="Elcheninov A.G."/>
            <person name="Khizhniak T.V."/>
            <person name="Koenen M."/>
            <person name="Bale N.J."/>
            <person name="Damste J.S.S."/>
            <person name="Kublanov I.V."/>
        </authorList>
    </citation>
    <scope>NUCLEOTIDE SEQUENCE</scope>
    <source>
        <strain evidence="1">AArc-St2</strain>
    </source>
</reference>
<gene>
    <name evidence="1" type="ORF">AArcSt2_15460</name>
</gene>
<organism evidence="1 2">
    <name type="scientific">Natronocalculus amylovorans</name>
    <dbReference type="NCBI Taxonomy" id="2917812"/>
    <lineage>
        <taxon>Archaea</taxon>
        <taxon>Methanobacteriati</taxon>
        <taxon>Methanobacteriota</taxon>
        <taxon>Stenosarchaea group</taxon>
        <taxon>Halobacteria</taxon>
        <taxon>Halobacteriales</taxon>
        <taxon>Haloferacaceae</taxon>
        <taxon>Natronocalculus</taxon>
    </lineage>
</organism>
<keyword evidence="2" id="KW-1185">Reference proteome</keyword>
<reference evidence="1" key="2">
    <citation type="submission" date="2022-02" db="EMBL/GenBank/DDBJ databases">
        <authorList>
            <person name="Elcheninov A.G."/>
            <person name="Sorokin D.Y."/>
            <person name="Kublanov I.V."/>
        </authorList>
    </citation>
    <scope>NUCLEOTIDE SEQUENCE</scope>
    <source>
        <strain evidence="1">AArc-St2</strain>
        <plasmid evidence="1">pAArc-St2</plasmid>
    </source>
</reference>